<gene>
    <name evidence="3" type="ORF">JCM14722_29450</name>
</gene>
<evidence type="ECO:0000313" key="4">
    <source>
        <dbReference type="Proteomes" id="UP001061361"/>
    </source>
</evidence>
<sequence length="322" mass="34861">MENPRKRISDIIRENDAFLVTSHANPDGDAIGSICAMGHILAALGKQFTLYNPSGLPERYAFADQPAPIGTELPSELPAWTIVMDCGAGPRMGDDLMGRLDETLVINIDHHLGNDEFGEVNWVDPSQPAVGTMVAALAAELNVPVTGPLAENIYLAVSTDTGFFTYGNTTPESLELTAQMLRDGLDIARLNMLITKQWSEERMRLWTETMGNVELHLDGLVATTAVTREMFARTGTTSEDTENIINFVRRLKAVRVAAILREEGTDLYKFSLRSYGDDNVQAIAARFGGGGHRNAAGGTIAAPLQEARDMLITAIGESLGIA</sequence>
<protein>
    <submittedName>
        <fullName evidence="3">DHH family phosphoesterase</fullName>
    </submittedName>
</protein>
<dbReference type="RefSeq" id="WP_264982294.1">
    <property type="nucleotide sequence ID" value="NZ_AP026708.1"/>
</dbReference>
<dbReference type="SUPFAM" id="SSF64182">
    <property type="entry name" value="DHH phosphoesterases"/>
    <property type="match status" value="1"/>
</dbReference>
<dbReference type="Proteomes" id="UP001061361">
    <property type="component" value="Chromosome"/>
</dbReference>
<accession>A0ABN6S0H8</accession>
<name>A0ABN6S0H8_9BACT</name>
<dbReference type="Gene3D" id="3.90.1640.10">
    <property type="entry name" value="inorganic pyrophosphatase (n-terminal core)"/>
    <property type="match status" value="1"/>
</dbReference>
<keyword evidence="4" id="KW-1185">Reference proteome</keyword>
<evidence type="ECO:0000259" key="1">
    <source>
        <dbReference type="Pfam" id="PF01368"/>
    </source>
</evidence>
<dbReference type="InterPro" id="IPR051319">
    <property type="entry name" value="Oligoribo/pAp-PDE_c-di-AMP_PDE"/>
</dbReference>
<proteinExistence type="predicted"/>
<organism evidence="3 4">
    <name type="scientific">Pseudodesulfovibrio portus</name>
    <dbReference type="NCBI Taxonomy" id="231439"/>
    <lineage>
        <taxon>Bacteria</taxon>
        <taxon>Pseudomonadati</taxon>
        <taxon>Thermodesulfobacteriota</taxon>
        <taxon>Desulfovibrionia</taxon>
        <taxon>Desulfovibrionales</taxon>
        <taxon>Desulfovibrionaceae</taxon>
    </lineage>
</organism>
<evidence type="ECO:0000313" key="3">
    <source>
        <dbReference type="EMBL" id="BDQ35403.1"/>
    </source>
</evidence>
<dbReference type="InterPro" id="IPR003156">
    <property type="entry name" value="DHHA1_dom"/>
</dbReference>
<dbReference type="InterPro" id="IPR038763">
    <property type="entry name" value="DHH_sf"/>
</dbReference>
<dbReference type="InterPro" id="IPR001667">
    <property type="entry name" value="DDH_dom"/>
</dbReference>
<dbReference type="Pfam" id="PF02272">
    <property type="entry name" value="DHHA1"/>
    <property type="match status" value="1"/>
</dbReference>
<evidence type="ECO:0000259" key="2">
    <source>
        <dbReference type="Pfam" id="PF02272"/>
    </source>
</evidence>
<feature type="domain" description="DDH" evidence="1">
    <location>
        <begin position="18"/>
        <end position="155"/>
    </location>
</feature>
<dbReference type="PANTHER" id="PTHR47618:SF1">
    <property type="entry name" value="BIFUNCTIONAL OLIGORIBONUCLEASE AND PAP PHOSPHATASE NRNA"/>
    <property type="match status" value="1"/>
</dbReference>
<reference evidence="3" key="1">
    <citation type="submission" date="2022-08" db="EMBL/GenBank/DDBJ databases">
        <title>Genome Sequence of the sulphate-reducing bacterium, Pseudodesulfovibrio portus JCM14722.</title>
        <authorList>
            <person name="Kondo R."/>
            <person name="Kataoka T."/>
        </authorList>
    </citation>
    <scope>NUCLEOTIDE SEQUENCE</scope>
    <source>
        <strain evidence="3">JCM 14722</strain>
    </source>
</reference>
<feature type="domain" description="DHHA1" evidence="2">
    <location>
        <begin position="233"/>
        <end position="312"/>
    </location>
</feature>
<dbReference type="PANTHER" id="PTHR47618">
    <property type="entry name" value="BIFUNCTIONAL OLIGORIBONUCLEASE AND PAP PHOSPHATASE NRNA"/>
    <property type="match status" value="1"/>
</dbReference>
<dbReference type="Pfam" id="PF01368">
    <property type="entry name" value="DHH"/>
    <property type="match status" value="1"/>
</dbReference>
<dbReference type="EMBL" id="AP026708">
    <property type="protein sequence ID" value="BDQ35403.1"/>
    <property type="molecule type" value="Genomic_DNA"/>
</dbReference>
<dbReference type="Gene3D" id="3.10.310.30">
    <property type="match status" value="1"/>
</dbReference>